<feature type="transmembrane region" description="Helical" evidence="1">
    <location>
        <begin position="185"/>
        <end position="205"/>
    </location>
</feature>
<keyword evidence="1" id="KW-0812">Transmembrane</keyword>
<keyword evidence="3" id="KW-1185">Reference proteome</keyword>
<dbReference type="STRING" id="1121302.SAMN02745163_03167"/>
<feature type="transmembrane region" description="Helical" evidence="1">
    <location>
        <begin position="259"/>
        <end position="278"/>
    </location>
</feature>
<reference evidence="2 3" key="1">
    <citation type="submission" date="2016-11" db="EMBL/GenBank/DDBJ databases">
        <authorList>
            <person name="Jaros S."/>
            <person name="Januszkiewicz K."/>
            <person name="Wedrychowicz H."/>
        </authorList>
    </citation>
    <scope>NUCLEOTIDE SEQUENCE [LARGE SCALE GENOMIC DNA]</scope>
    <source>
        <strain evidence="2 3">DSM 21758</strain>
    </source>
</reference>
<evidence type="ECO:0000256" key="1">
    <source>
        <dbReference type="SAM" id="Phobius"/>
    </source>
</evidence>
<evidence type="ECO:0000313" key="3">
    <source>
        <dbReference type="Proteomes" id="UP000184310"/>
    </source>
</evidence>
<proteinExistence type="predicted"/>
<dbReference type="OrthoDB" id="4424890at2"/>
<sequence length="350" mass="38701">MKKEITRIFQIAAVFIGTIVGAGLASGREICQFFTQYGYKSFIGIIFTGIFYIAMCTIISKISIKYNLNSYGEVFNIVSPNLLGKAIGVITTVYLISSASIILAGSGALLNQFFGLPKIIGTLIMLTLAVMILLRETNGLIEINSIIVPSLLIVISTLTILYVVFSKDSMSLNSLKSFGAKSNNWHISALLYAGYNILCCCGVLVPLSNETKKPRTMIIGIILGATVLTILCICINLMLTVNQPYIYKYEIPLLYVADRFGRGIQAMLLAIIWLEMFSTEVSDVYSISKTLNVTFNIKFKHAIFLVLCIALPISQVGFSTLISTLYPIFGVLSLLFVIQCIYFYFKKMKN</sequence>
<feature type="transmembrane region" description="Helical" evidence="1">
    <location>
        <begin position="37"/>
        <end position="59"/>
    </location>
</feature>
<evidence type="ECO:0000313" key="2">
    <source>
        <dbReference type="EMBL" id="SHK07780.1"/>
    </source>
</evidence>
<feature type="transmembrane region" description="Helical" evidence="1">
    <location>
        <begin position="299"/>
        <end position="318"/>
    </location>
</feature>
<dbReference type="Gene3D" id="1.20.1740.10">
    <property type="entry name" value="Amino acid/polyamine transporter I"/>
    <property type="match status" value="1"/>
</dbReference>
<feature type="transmembrane region" description="Helical" evidence="1">
    <location>
        <begin position="146"/>
        <end position="165"/>
    </location>
</feature>
<keyword evidence="1" id="KW-0472">Membrane</keyword>
<gene>
    <name evidence="2" type="ORF">SAMN02745163_03167</name>
</gene>
<feature type="transmembrane region" description="Helical" evidence="1">
    <location>
        <begin position="86"/>
        <end position="110"/>
    </location>
</feature>
<keyword evidence="1" id="KW-1133">Transmembrane helix</keyword>
<dbReference type="AlphaFoldDB" id="A0A1M6PIQ3"/>
<feature type="transmembrane region" description="Helical" evidence="1">
    <location>
        <begin position="324"/>
        <end position="345"/>
    </location>
</feature>
<feature type="transmembrane region" description="Helical" evidence="1">
    <location>
        <begin position="116"/>
        <end position="134"/>
    </location>
</feature>
<organism evidence="2 3">
    <name type="scientific">Clostridium cavendishii DSM 21758</name>
    <dbReference type="NCBI Taxonomy" id="1121302"/>
    <lineage>
        <taxon>Bacteria</taxon>
        <taxon>Bacillati</taxon>
        <taxon>Bacillota</taxon>
        <taxon>Clostridia</taxon>
        <taxon>Eubacteriales</taxon>
        <taxon>Clostridiaceae</taxon>
        <taxon>Clostridium</taxon>
    </lineage>
</organism>
<dbReference type="PANTHER" id="PTHR37814">
    <property type="entry name" value="CONSERVED MEMBRANE PROTEIN"/>
    <property type="match status" value="1"/>
</dbReference>
<dbReference type="InterPro" id="IPR038728">
    <property type="entry name" value="YkvI-like"/>
</dbReference>
<dbReference type="PANTHER" id="PTHR37814:SF1">
    <property type="entry name" value="MEMBRANE PROTEIN"/>
    <property type="match status" value="1"/>
</dbReference>
<protein>
    <submittedName>
        <fullName evidence="2">Uncharacterized membrane protein YkvI</fullName>
    </submittedName>
</protein>
<name>A0A1M6PIQ3_9CLOT</name>
<accession>A0A1M6PIQ3</accession>
<feature type="transmembrane region" description="Helical" evidence="1">
    <location>
        <begin position="217"/>
        <end position="239"/>
    </location>
</feature>
<dbReference type="EMBL" id="FQZB01000013">
    <property type="protein sequence ID" value="SHK07780.1"/>
    <property type="molecule type" value="Genomic_DNA"/>
</dbReference>
<dbReference type="Proteomes" id="UP000184310">
    <property type="component" value="Unassembled WGS sequence"/>
</dbReference>
<dbReference type="RefSeq" id="WP_072989943.1">
    <property type="nucleotide sequence ID" value="NZ_FQZB01000013.1"/>
</dbReference>